<sequence length="282" mass="30222">MEGGLKKSFLFNLIIVLVLCAGLYALFFLSLGLLTHHGEEVKVPKIIGQDLKVALAQLTKEGFDVQIDSAYEPDQKPFVVLGQQPEVGAVVKHGRTLFLTVNKAEPLKTAMPNLIGLSYRSAVLILKSNRLVLGDTSYKPDIAKGAILEQSMNGQVIRPGQIISQGSVISLVIGDGLGETEMNVPDLIGISYDEAMATLSASGLKGEAVWQGEITDSGSAVIYDQQPHATNDMMAPNRIREGDAIGIYIKQSPTDDEIQNNRRGGSAVSNSTNSTDTAKKTP</sequence>
<dbReference type="EMBL" id="QKTW01000027">
    <property type="protein sequence ID" value="PZF71106.1"/>
    <property type="molecule type" value="Genomic_DNA"/>
</dbReference>
<keyword evidence="2" id="KW-0812">Transmembrane</keyword>
<name>A0A2W2BBS1_9BACT</name>
<reference evidence="4 5" key="1">
    <citation type="submission" date="2018-06" db="EMBL/GenBank/DDBJ databases">
        <title>Mucibacter soli gen. nov., sp. nov., a new member of the family Chitinophagaceae producing mucin.</title>
        <authorList>
            <person name="Kim M.-K."/>
            <person name="Park S."/>
            <person name="Kim T.-S."/>
            <person name="Joung Y."/>
            <person name="Han J.-H."/>
            <person name="Kim S.B."/>
        </authorList>
    </citation>
    <scope>NUCLEOTIDE SEQUENCE [LARGE SCALE GENOMIC DNA]</scope>
    <source>
        <strain evidence="4 5">R1-15</strain>
    </source>
</reference>
<keyword evidence="2" id="KW-0472">Membrane</keyword>
<comment type="caution">
    <text evidence="4">The sequence shown here is derived from an EMBL/GenBank/DDBJ whole genome shotgun (WGS) entry which is preliminary data.</text>
</comment>
<feature type="domain" description="PASTA" evidence="3">
    <location>
        <begin position="178"/>
        <end position="251"/>
    </location>
</feature>
<evidence type="ECO:0000313" key="4">
    <source>
        <dbReference type="EMBL" id="PZF71106.1"/>
    </source>
</evidence>
<dbReference type="InterPro" id="IPR005543">
    <property type="entry name" value="PASTA_dom"/>
</dbReference>
<evidence type="ECO:0000256" key="1">
    <source>
        <dbReference type="SAM" id="MobiDB-lite"/>
    </source>
</evidence>
<evidence type="ECO:0000313" key="5">
    <source>
        <dbReference type="Proteomes" id="UP000248745"/>
    </source>
</evidence>
<feature type="domain" description="PASTA" evidence="3">
    <location>
        <begin position="38"/>
        <end position="103"/>
    </location>
</feature>
<dbReference type="Proteomes" id="UP000248745">
    <property type="component" value="Unassembled WGS sequence"/>
</dbReference>
<gene>
    <name evidence="4" type="ORF">DN068_20630</name>
</gene>
<evidence type="ECO:0000256" key="2">
    <source>
        <dbReference type="SAM" id="Phobius"/>
    </source>
</evidence>
<keyword evidence="5" id="KW-1185">Reference proteome</keyword>
<dbReference type="Gene3D" id="3.30.10.20">
    <property type="match status" value="3"/>
</dbReference>
<dbReference type="RefSeq" id="WP_111000842.1">
    <property type="nucleotide sequence ID" value="NZ_QKTW01000027.1"/>
</dbReference>
<feature type="domain" description="PASTA" evidence="3">
    <location>
        <begin position="105"/>
        <end position="175"/>
    </location>
</feature>
<feature type="region of interest" description="Disordered" evidence="1">
    <location>
        <begin position="251"/>
        <end position="282"/>
    </location>
</feature>
<protein>
    <submittedName>
        <fullName evidence="4">Penicillin-binding protein</fullName>
    </submittedName>
</protein>
<accession>A0A2W2BBS1</accession>
<dbReference type="Pfam" id="PF03793">
    <property type="entry name" value="PASTA"/>
    <property type="match status" value="3"/>
</dbReference>
<dbReference type="SMART" id="SM00740">
    <property type="entry name" value="PASTA"/>
    <property type="match status" value="3"/>
</dbReference>
<dbReference type="CDD" id="cd06577">
    <property type="entry name" value="PASTA_pknB"/>
    <property type="match status" value="3"/>
</dbReference>
<proteinExistence type="predicted"/>
<keyword evidence="2" id="KW-1133">Transmembrane helix</keyword>
<dbReference type="AlphaFoldDB" id="A0A2W2BBS1"/>
<evidence type="ECO:0000259" key="3">
    <source>
        <dbReference type="PROSITE" id="PS51178"/>
    </source>
</evidence>
<feature type="compositionally biased region" description="Polar residues" evidence="1">
    <location>
        <begin position="261"/>
        <end position="276"/>
    </location>
</feature>
<dbReference type="PROSITE" id="PS51178">
    <property type="entry name" value="PASTA"/>
    <property type="match status" value="3"/>
</dbReference>
<organism evidence="4 5">
    <name type="scientific">Taibaiella soli</name>
    <dbReference type="NCBI Taxonomy" id="1649169"/>
    <lineage>
        <taxon>Bacteria</taxon>
        <taxon>Pseudomonadati</taxon>
        <taxon>Bacteroidota</taxon>
        <taxon>Chitinophagia</taxon>
        <taxon>Chitinophagales</taxon>
        <taxon>Chitinophagaceae</taxon>
        <taxon>Taibaiella</taxon>
    </lineage>
</organism>
<dbReference type="OrthoDB" id="9803895at2"/>
<feature type="transmembrane region" description="Helical" evidence="2">
    <location>
        <begin position="9"/>
        <end position="34"/>
    </location>
</feature>